<dbReference type="EMBL" id="JAAIUW010000001">
    <property type="protein sequence ID" value="KAF7844113.1"/>
    <property type="molecule type" value="Genomic_DNA"/>
</dbReference>
<keyword evidence="2" id="KW-1185">Reference proteome</keyword>
<organism evidence="1 2">
    <name type="scientific">Senna tora</name>
    <dbReference type="NCBI Taxonomy" id="362788"/>
    <lineage>
        <taxon>Eukaryota</taxon>
        <taxon>Viridiplantae</taxon>
        <taxon>Streptophyta</taxon>
        <taxon>Embryophyta</taxon>
        <taxon>Tracheophyta</taxon>
        <taxon>Spermatophyta</taxon>
        <taxon>Magnoliopsida</taxon>
        <taxon>eudicotyledons</taxon>
        <taxon>Gunneridae</taxon>
        <taxon>Pentapetalae</taxon>
        <taxon>rosids</taxon>
        <taxon>fabids</taxon>
        <taxon>Fabales</taxon>
        <taxon>Fabaceae</taxon>
        <taxon>Caesalpinioideae</taxon>
        <taxon>Cassia clade</taxon>
        <taxon>Senna</taxon>
    </lineage>
</organism>
<accession>A0A834XGF3</accession>
<sequence length="58" mass="6563">MDPFGVWQMAEDPYTAFKVIRHIGQGFLIIVSSKPKETTSFNSLHDPTDVKSFLLHLA</sequence>
<comment type="caution">
    <text evidence="1">The sequence shown here is derived from an EMBL/GenBank/DDBJ whole genome shotgun (WGS) entry which is preliminary data.</text>
</comment>
<evidence type="ECO:0000313" key="1">
    <source>
        <dbReference type="EMBL" id="KAF7844113.1"/>
    </source>
</evidence>
<evidence type="ECO:0000313" key="2">
    <source>
        <dbReference type="Proteomes" id="UP000634136"/>
    </source>
</evidence>
<reference evidence="1" key="1">
    <citation type="submission" date="2020-09" db="EMBL/GenBank/DDBJ databases">
        <title>Genome-Enabled Discovery of Anthraquinone Biosynthesis in Senna tora.</title>
        <authorList>
            <person name="Kang S.-H."/>
            <person name="Pandey R.P."/>
            <person name="Lee C.-M."/>
            <person name="Sim J.-S."/>
            <person name="Jeong J.-T."/>
            <person name="Choi B.-S."/>
            <person name="Jung M."/>
            <person name="Ginzburg D."/>
            <person name="Zhao K."/>
            <person name="Won S.Y."/>
            <person name="Oh T.-J."/>
            <person name="Yu Y."/>
            <person name="Kim N.-H."/>
            <person name="Lee O.R."/>
            <person name="Lee T.-H."/>
            <person name="Bashyal P."/>
            <person name="Kim T.-S."/>
            <person name="Lee W.-H."/>
            <person name="Kawkins C."/>
            <person name="Kim C.-K."/>
            <person name="Kim J.S."/>
            <person name="Ahn B.O."/>
            <person name="Rhee S.Y."/>
            <person name="Sohng J.K."/>
        </authorList>
    </citation>
    <scope>NUCLEOTIDE SEQUENCE</scope>
    <source>
        <tissue evidence="1">Leaf</tissue>
    </source>
</reference>
<dbReference type="AlphaFoldDB" id="A0A834XGF3"/>
<dbReference type="Proteomes" id="UP000634136">
    <property type="component" value="Unassembled WGS sequence"/>
</dbReference>
<gene>
    <name evidence="1" type="ORF">G2W53_001018</name>
</gene>
<proteinExistence type="predicted"/>
<dbReference type="OrthoDB" id="411251at2759"/>
<protein>
    <submittedName>
        <fullName evidence="1">Putative trehalose-phosphate phosphatase 3</fullName>
    </submittedName>
</protein>
<name>A0A834XGF3_9FABA</name>